<dbReference type="Gene3D" id="3.20.20.30">
    <property type="entry name" value="Luciferase-like domain"/>
    <property type="match status" value="2"/>
</dbReference>
<dbReference type="InterPro" id="IPR051260">
    <property type="entry name" value="Diverse_substr_monoxygenases"/>
</dbReference>
<protein>
    <submittedName>
        <fullName evidence="6">LLM class flavin-dependent oxidoreductase</fullName>
    </submittedName>
</protein>
<reference evidence="6" key="1">
    <citation type="submission" date="2021-04" db="EMBL/GenBank/DDBJ databases">
        <authorList>
            <person name="Hartkoorn R.C."/>
            <person name="Beaudoing E."/>
            <person name="Hot D."/>
        </authorList>
    </citation>
    <scope>NUCLEOTIDE SEQUENCE</scope>
    <source>
        <strain evidence="6">NRRL B-16292</strain>
    </source>
</reference>
<reference evidence="6" key="2">
    <citation type="submission" date="2022-09" db="EMBL/GenBank/DDBJ databases">
        <title>Biosynthetic gene clusters of Dactylosporangioum fulvum.</title>
        <authorList>
            <person name="Caradec T."/>
        </authorList>
    </citation>
    <scope>NUCLEOTIDE SEQUENCE</scope>
    <source>
        <strain evidence="6">NRRL B-16292</strain>
    </source>
</reference>
<evidence type="ECO:0000256" key="2">
    <source>
        <dbReference type="ARBA" id="ARBA00022643"/>
    </source>
</evidence>
<dbReference type="PANTHER" id="PTHR30011">
    <property type="entry name" value="ALKANESULFONATE MONOOXYGENASE-RELATED"/>
    <property type="match status" value="1"/>
</dbReference>
<evidence type="ECO:0000313" key="7">
    <source>
        <dbReference type="Proteomes" id="UP001059617"/>
    </source>
</evidence>
<accession>A0ABY5WAN3</accession>
<evidence type="ECO:0000313" key="6">
    <source>
        <dbReference type="EMBL" id="UWP87128.1"/>
    </source>
</evidence>
<feature type="domain" description="Luciferase-like" evidence="5">
    <location>
        <begin position="18"/>
        <end position="90"/>
    </location>
</feature>
<evidence type="ECO:0000259" key="5">
    <source>
        <dbReference type="Pfam" id="PF00296"/>
    </source>
</evidence>
<evidence type="ECO:0000256" key="1">
    <source>
        <dbReference type="ARBA" id="ARBA00022630"/>
    </source>
</evidence>
<dbReference type="Proteomes" id="UP001059617">
    <property type="component" value="Chromosome"/>
</dbReference>
<dbReference type="PANTHER" id="PTHR30011:SF16">
    <property type="entry name" value="C2H2 FINGER DOMAIN TRANSCRIPTION FACTOR (EUROFUNG)-RELATED"/>
    <property type="match status" value="1"/>
</dbReference>
<keyword evidence="2" id="KW-0288">FMN</keyword>
<keyword evidence="7" id="KW-1185">Reference proteome</keyword>
<dbReference type="InterPro" id="IPR011251">
    <property type="entry name" value="Luciferase-like_dom"/>
</dbReference>
<dbReference type="InterPro" id="IPR036661">
    <property type="entry name" value="Luciferase-like_sf"/>
</dbReference>
<name>A0ABY5WAN3_9ACTN</name>
<keyword evidence="1" id="KW-0285">Flavoprotein</keyword>
<proteinExistence type="predicted"/>
<keyword evidence="3" id="KW-0560">Oxidoreductase</keyword>
<dbReference type="SUPFAM" id="SSF51679">
    <property type="entry name" value="Bacterial luciferase-like"/>
    <property type="match status" value="1"/>
</dbReference>
<evidence type="ECO:0000256" key="4">
    <source>
        <dbReference type="ARBA" id="ARBA00023033"/>
    </source>
</evidence>
<sequence length="286" mass="30151">MTVVRLAARLSEDWHADAVAADRAGFDFVLADDDPDRAARPEPLTLLAALAGATRDVGLVAAVSTDFTEPYEVARQLASLDHLSGGRAGWLARWDLFRPGDFRRGTAAQGGAERAARFVGAAWTLLDAWHGDEVVADRARGVHVTRPDVGAFRHRDADFDITGQFNVPRSPQGRPVLFVPAGAGPHVTPLADVVLGDRPHPLAFAPLRVDLAAAGGPAAVAARLVERVAAGECAGFVLDPHGGCGVAEFAAQVVPLLPERARSPHGTLRARLGLPPLPFTALHTGR</sequence>
<keyword evidence="4" id="KW-0503">Monooxygenase</keyword>
<organism evidence="6 7">
    <name type="scientific">Dactylosporangium fulvum</name>
    <dbReference type="NCBI Taxonomy" id="53359"/>
    <lineage>
        <taxon>Bacteria</taxon>
        <taxon>Bacillati</taxon>
        <taxon>Actinomycetota</taxon>
        <taxon>Actinomycetes</taxon>
        <taxon>Micromonosporales</taxon>
        <taxon>Micromonosporaceae</taxon>
        <taxon>Dactylosporangium</taxon>
    </lineage>
</organism>
<dbReference type="Pfam" id="PF00296">
    <property type="entry name" value="Bac_luciferase"/>
    <property type="match status" value="1"/>
</dbReference>
<evidence type="ECO:0000256" key="3">
    <source>
        <dbReference type="ARBA" id="ARBA00023002"/>
    </source>
</evidence>
<dbReference type="RefSeq" id="WP_259867005.1">
    <property type="nucleotide sequence ID" value="NZ_CP073720.1"/>
</dbReference>
<dbReference type="EMBL" id="CP073720">
    <property type="protein sequence ID" value="UWP87128.1"/>
    <property type="molecule type" value="Genomic_DNA"/>
</dbReference>
<gene>
    <name evidence="6" type="ORF">Dfulv_23955</name>
</gene>